<dbReference type="InterPro" id="IPR011598">
    <property type="entry name" value="bHLH_dom"/>
</dbReference>
<proteinExistence type="predicted"/>
<evidence type="ECO:0000256" key="3">
    <source>
        <dbReference type="SAM" id="MobiDB-lite"/>
    </source>
</evidence>
<dbReference type="EMBL" id="MCFE01000007">
    <property type="protein sequence ID" value="ORY07579.1"/>
    <property type="molecule type" value="Genomic_DNA"/>
</dbReference>
<dbReference type="PANTHER" id="PTHR10328">
    <property type="entry name" value="PROTEIN MAX MYC-ASSOCIATED FACTOR X"/>
    <property type="match status" value="1"/>
</dbReference>
<organism evidence="5 6">
    <name type="scientific">Basidiobolus meristosporus CBS 931.73</name>
    <dbReference type="NCBI Taxonomy" id="1314790"/>
    <lineage>
        <taxon>Eukaryota</taxon>
        <taxon>Fungi</taxon>
        <taxon>Fungi incertae sedis</taxon>
        <taxon>Zoopagomycota</taxon>
        <taxon>Entomophthoromycotina</taxon>
        <taxon>Basidiobolomycetes</taxon>
        <taxon>Basidiobolales</taxon>
        <taxon>Basidiobolaceae</taxon>
        <taxon>Basidiobolus</taxon>
    </lineage>
</organism>
<dbReference type="GO" id="GO:0046983">
    <property type="term" value="F:protein dimerization activity"/>
    <property type="evidence" value="ECO:0007669"/>
    <property type="project" value="InterPro"/>
</dbReference>
<evidence type="ECO:0000259" key="4">
    <source>
        <dbReference type="PROSITE" id="PS50888"/>
    </source>
</evidence>
<comment type="caution">
    <text evidence="5">The sequence shown here is derived from an EMBL/GenBank/DDBJ whole genome shotgun (WGS) entry which is preliminary data.</text>
</comment>
<dbReference type="Pfam" id="PF00010">
    <property type="entry name" value="HLH"/>
    <property type="match status" value="1"/>
</dbReference>
<dbReference type="GO" id="GO:0090575">
    <property type="term" value="C:RNA polymerase II transcription regulator complex"/>
    <property type="evidence" value="ECO:0007669"/>
    <property type="project" value="TreeGrafter"/>
</dbReference>
<dbReference type="GO" id="GO:0003700">
    <property type="term" value="F:DNA-binding transcription factor activity"/>
    <property type="evidence" value="ECO:0007669"/>
    <property type="project" value="TreeGrafter"/>
</dbReference>
<dbReference type="PROSITE" id="PS50888">
    <property type="entry name" value="BHLH"/>
    <property type="match status" value="1"/>
</dbReference>
<evidence type="ECO:0000256" key="1">
    <source>
        <dbReference type="ARBA" id="ARBA00023125"/>
    </source>
</evidence>
<name>A0A1Y1ZBF5_9FUNG</name>
<dbReference type="OrthoDB" id="5344169at2759"/>
<keyword evidence="1" id="KW-0238">DNA-binding</keyword>
<dbReference type="AlphaFoldDB" id="A0A1Y1ZBF5"/>
<dbReference type="PANTHER" id="PTHR10328:SF15">
    <property type="entry name" value="BHLH TRANSCRIPTION FACTOR"/>
    <property type="match status" value="1"/>
</dbReference>
<sequence length="559" mass="61171">MDPSLQASYDFSEFDLNLMNEFSLDNSELHMLPHNHSQPHLLHNQFSHTIDKATHFLQPETPNTQPAVEQFQYPHHQPTPAQPTQSYVEREGYQQEQQYQNTSLAFSTTMNANVMPSPLFTATQRSNNVQQLPTPSSSGQLIGSNDCTFMSPFTFFDQTGAIVEEGIDEDELLFTPLVSPAMTPSQPFSNSLSASLVTETFSPLTSPALGPNHAKYTRSYSSIPNLNLGSSLMHTMIQPPPPRSKSLLSNNEEQKAIDKSVATKVNGKIKTPASRAVTQRKRPYPERRFSATPSSLSTSTTLSAGSTETEKSNEESVVSPITPASLMKLDGNQTIRKASGGAPRPSPVQLPLTSPSLGPSLMMSPTMCTTPTSPAVTSAFKSPGLQPLISPNLKPLLPGGGTNDVALKLATKSNYQNILEGNSTSLGLRYNTDIHSGIELRRTSHKAAEQKRRDSLKQCFENLRSVIPEIEEKAPSKAYLLKKSYDHILTLETQVRERDQYITMLRDQLQSNGIAPLDGEVGKSEMPSSEDSHQCIPMNAISALESSDIPLTTNASTVK</sequence>
<feature type="domain" description="BHLH" evidence="4">
    <location>
        <begin position="440"/>
        <end position="491"/>
    </location>
</feature>
<evidence type="ECO:0000313" key="5">
    <source>
        <dbReference type="EMBL" id="ORY07579.1"/>
    </source>
</evidence>
<keyword evidence="6" id="KW-1185">Reference proteome</keyword>
<keyword evidence="2" id="KW-0539">Nucleus</keyword>
<dbReference type="GO" id="GO:0045944">
    <property type="term" value="P:positive regulation of transcription by RNA polymerase II"/>
    <property type="evidence" value="ECO:0007669"/>
    <property type="project" value="TreeGrafter"/>
</dbReference>
<dbReference type="Gene3D" id="4.10.280.10">
    <property type="entry name" value="Helix-loop-helix DNA-binding domain"/>
    <property type="match status" value="1"/>
</dbReference>
<dbReference type="SMART" id="SM00353">
    <property type="entry name" value="HLH"/>
    <property type="match status" value="1"/>
</dbReference>
<accession>A0A1Y1ZBF5</accession>
<dbReference type="InParanoid" id="A0A1Y1ZBF5"/>
<feature type="region of interest" description="Disordered" evidence="3">
    <location>
        <begin position="268"/>
        <end position="318"/>
    </location>
</feature>
<gene>
    <name evidence="5" type="ORF">K493DRAFT_332665</name>
</gene>
<evidence type="ECO:0000313" key="6">
    <source>
        <dbReference type="Proteomes" id="UP000193498"/>
    </source>
</evidence>
<dbReference type="InterPro" id="IPR036638">
    <property type="entry name" value="HLH_DNA-bd_sf"/>
</dbReference>
<feature type="compositionally biased region" description="Low complexity" evidence="3">
    <location>
        <begin position="290"/>
        <end position="307"/>
    </location>
</feature>
<dbReference type="SUPFAM" id="SSF47459">
    <property type="entry name" value="HLH, helix-loop-helix DNA-binding domain"/>
    <property type="match status" value="1"/>
</dbReference>
<evidence type="ECO:0000256" key="2">
    <source>
        <dbReference type="ARBA" id="ARBA00023242"/>
    </source>
</evidence>
<protein>
    <recommendedName>
        <fullName evidence="4">BHLH domain-containing protein</fullName>
    </recommendedName>
</protein>
<dbReference type="STRING" id="1314790.A0A1Y1ZBF5"/>
<reference evidence="5 6" key="1">
    <citation type="submission" date="2016-07" db="EMBL/GenBank/DDBJ databases">
        <title>Pervasive Adenine N6-methylation of Active Genes in Fungi.</title>
        <authorList>
            <consortium name="DOE Joint Genome Institute"/>
            <person name="Mondo S.J."/>
            <person name="Dannebaum R.O."/>
            <person name="Kuo R.C."/>
            <person name="Labutti K."/>
            <person name="Haridas S."/>
            <person name="Kuo A."/>
            <person name="Salamov A."/>
            <person name="Ahrendt S.R."/>
            <person name="Lipzen A."/>
            <person name="Sullivan W."/>
            <person name="Andreopoulos W.B."/>
            <person name="Clum A."/>
            <person name="Lindquist E."/>
            <person name="Daum C."/>
            <person name="Ramamoorthy G.K."/>
            <person name="Gryganskyi A."/>
            <person name="Culley D."/>
            <person name="Magnuson J.K."/>
            <person name="James T.Y."/>
            <person name="O'Malley M.A."/>
            <person name="Stajich J.E."/>
            <person name="Spatafora J.W."/>
            <person name="Visel A."/>
            <person name="Grigoriev I.V."/>
        </authorList>
    </citation>
    <scope>NUCLEOTIDE SEQUENCE [LARGE SCALE GENOMIC DNA]</scope>
    <source>
        <strain evidence="5 6">CBS 931.73</strain>
    </source>
</reference>
<dbReference type="Proteomes" id="UP000193498">
    <property type="component" value="Unassembled WGS sequence"/>
</dbReference>
<dbReference type="GO" id="GO:0003677">
    <property type="term" value="F:DNA binding"/>
    <property type="evidence" value="ECO:0007669"/>
    <property type="project" value="UniProtKB-KW"/>
</dbReference>